<reference evidence="2 3" key="1">
    <citation type="journal article" date="2018" name="Nat. Ecol. Evol.">
        <title>Pezizomycetes genomes reveal the molecular basis of ectomycorrhizal truffle lifestyle.</title>
        <authorList>
            <person name="Murat C."/>
            <person name="Payen T."/>
            <person name="Noel B."/>
            <person name="Kuo A."/>
            <person name="Morin E."/>
            <person name="Chen J."/>
            <person name="Kohler A."/>
            <person name="Krizsan K."/>
            <person name="Balestrini R."/>
            <person name="Da Silva C."/>
            <person name="Montanini B."/>
            <person name="Hainaut M."/>
            <person name="Levati E."/>
            <person name="Barry K.W."/>
            <person name="Belfiori B."/>
            <person name="Cichocki N."/>
            <person name="Clum A."/>
            <person name="Dockter R.B."/>
            <person name="Fauchery L."/>
            <person name="Guy J."/>
            <person name="Iotti M."/>
            <person name="Le Tacon F."/>
            <person name="Lindquist E.A."/>
            <person name="Lipzen A."/>
            <person name="Malagnac F."/>
            <person name="Mello A."/>
            <person name="Molinier V."/>
            <person name="Miyauchi S."/>
            <person name="Poulain J."/>
            <person name="Riccioni C."/>
            <person name="Rubini A."/>
            <person name="Sitrit Y."/>
            <person name="Splivallo R."/>
            <person name="Traeger S."/>
            <person name="Wang M."/>
            <person name="Zifcakova L."/>
            <person name="Wipf D."/>
            <person name="Zambonelli A."/>
            <person name="Paolocci F."/>
            <person name="Nowrousian M."/>
            <person name="Ottonello S."/>
            <person name="Baldrian P."/>
            <person name="Spatafora J.W."/>
            <person name="Henrissat B."/>
            <person name="Nagy L.G."/>
            <person name="Aury J.M."/>
            <person name="Wincker P."/>
            <person name="Grigoriev I.V."/>
            <person name="Bonfante P."/>
            <person name="Martin F.M."/>
        </authorList>
    </citation>
    <scope>NUCLEOTIDE SEQUENCE [LARGE SCALE GENOMIC DNA]</scope>
    <source>
        <strain evidence="2 3">RN42</strain>
    </source>
</reference>
<dbReference type="EMBL" id="ML119714">
    <property type="protein sequence ID" value="RPA78212.1"/>
    <property type="molecule type" value="Genomic_DNA"/>
</dbReference>
<evidence type="ECO:0000313" key="2">
    <source>
        <dbReference type="EMBL" id="RPA78212.1"/>
    </source>
</evidence>
<evidence type="ECO:0000256" key="1">
    <source>
        <dbReference type="SAM" id="Phobius"/>
    </source>
</evidence>
<dbReference type="OrthoDB" id="194358at2759"/>
<dbReference type="AlphaFoldDB" id="A0A3N4HWI1"/>
<protein>
    <submittedName>
        <fullName evidence="2">Uncharacterized protein</fullName>
    </submittedName>
</protein>
<feature type="transmembrane region" description="Helical" evidence="1">
    <location>
        <begin position="349"/>
        <end position="371"/>
    </location>
</feature>
<dbReference type="STRING" id="1160509.A0A3N4HWI1"/>
<feature type="transmembrane region" description="Helical" evidence="1">
    <location>
        <begin position="276"/>
        <end position="300"/>
    </location>
</feature>
<organism evidence="2 3">
    <name type="scientific">Ascobolus immersus RN42</name>
    <dbReference type="NCBI Taxonomy" id="1160509"/>
    <lineage>
        <taxon>Eukaryota</taxon>
        <taxon>Fungi</taxon>
        <taxon>Dikarya</taxon>
        <taxon>Ascomycota</taxon>
        <taxon>Pezizomycotina</taxon>
        <taxon>Pezizomycetes</taxon>
        <taxon>Pezizales</taxon>
        <taxon>Ascobolaceae</taxon>
        <taxon>Ascobolus</taxon>
    </lineage>
</organism>
<gene>
    <name evidence="2" type="ORF">BJ508DRAFT_228313</name>
</gene>
<dbReference type="Proteomes" id="UP000275078">
    <property type="component" value="Unassembled WGS sequence"/>
</dbReference>
<proteinExistence type="predicted"/>
<keyword evidence="1" id="KW-0812">Transmembrane</keyword>
<keyword evidence="1" id="KW-0472">Membrane</keyword>
<name>A0A3N4HWI1_ASCIM</name>
<sequence>MAPTPSDNPITTSTEAWATLVANIAPLLVLVGEKHVKAYFKSASRPSHEALFAAGPIGLVTAVTTFIRIAGSRLLKRLIGRQFETRAELLADVTGTSDGNVIFELRGNTLEQTTEPNKQDVALFYVRSDFEGRIEDAREHSEESYKLFFKFIGSIMNTQATATCFRFETHDVEKVRRRFTGYTQKSRLTARYWMFLDPERLRGYGGDGGNDKGTEKEPIALNFCSGGFSGVSLPFTATACLDGGWKDIARYAVTAFCSLSVAGLVVANWFKQENIQSTVMISVGLVVSAIGSLVIGNAVTRMAYRHPYHMTVLHNLRAGFYSTSDKGGLALTFTPHTVIKARDNNGAPVHVNTAHTIIGLMVIGYVLLYLGLRTSEWYISLSILAVSAIASVARAVFIPDIDSLLKGNSGSSAGHAMPFHHFYSYPEDGLFLFSNDEEKGYYGKGGGRPETASTVIEEKKTYEAIFYDCDPGIPPSADPDFIASPYTAEFLHTVLTLVLYLRKHRLAPSETLNSEYFIGNPAQESVTPPVILHTDRLHPSGVLRLPLDLFVFPLQKESSKVDPMMFFRVPFNLWLWRFRQRTVDTDGVELPMAQIQTLSCVSSVDVAPGTSQEKIKWRGGSVPVTGGWKELDMIWMAAKIAMVVYRDWSRERIEWFMISRLEVGPEDPSGLLIEKDRLEAFVDNMKEEGLVKSFDIL</sequence>
<feature type="transmembrane region" description="Helical" evidence="1">
    <location>
        <begin position="377"/>
        <end position="397"/>
    </location>
</feature>
<accession>A0A3N4HWI1</accession>
<evidence type="ECO:0000313" key="3">
    <source>
        <dbReference type="Proteomes" id="UP000275078"/>
    </source>
</evidence>
<feature type="transmembrane region" description="Helical" evidence="1">
    <location>
        <begin position="50"/>
        <end position="71"/>
    </location>
</feature>
<keyword evidence="1" id="KW-1133">Transmembrane helix</keyword>
<keyword evidence="3" id="KW-1185">Reference proteome</keyword>
<feature type="transmembrane region" description="Helical" evidence="1">
    <location>
        <begin position="251"/>
        <end position="270"/>
    </location>
</feature>